<dbReference type="GO" id="GO:0004519">
    <property type="term" value="F:endonuclease activity"/>
    <property type="evidence" value="ECO:0007669"/>
    <property type="project" value="UniProtKB-KW"/>
</dbReference>
<dbReference type="REBASE" id="499063">
    <property type="entry name" value="S.AspZUI227ORF15405P"/>
</dbReference>
<keyword evidence="5" id="KW-0540">Nuclease</keyword>
<accession>A0A975M4P6</accession>
<evidence type="ECO:0000256" key="2">
    <source>
        <dbReference type="ARBA" id="ARBA00022747"/>
    </source>
</evidence>
<keyword evidence="3" id="KW-0238">DNA-binding</keyword>
<dbReference type="SUPFAM" id="SSF116734">
    <property type="entry name" value="DNA methylase specificity domain"/>
    <property type="match status" value="2"/>
</dbReference>
<evidence type="ECO:0000313" key="5">
    <source>
        <dbReference type="EMBL" id="QWC09825.1"/>
    </source>
</evidence>
<gene>
    <name evidence="5" type="ORF">KKR91_15410</name>
</gene>
<dbReference type="InterPro" id="IPR044946">
    <property type="entry name" value="Restrct_endonuc_typeI_TRD_sf"/>
</dbReference>
<dbReference type="Gene3D" id="3.90.220.20">
    <property type="entry name" value="DNA methylase specificity domains"/>
    <property type="match status" value="2"/>
</dbReference>
<dbReference type="CDD" id="cd17283">
    <property type="entry name" value="RMtype1_S_Hpy180ORF7835P_TRD2-CR2_like"/>
    <property type="match status" value="1"/>
</dbReference>
<organism evidence="5 6">
    <name type="scientific">Arthrobacter jiangjiafuii</name>
    <dbReference type="NCBI Taxonomy" id="2817475"/>
    <lineage>
        <taxon>Bacteria</taxon>
        <taxon>Bacillati</taxon>
        <taxon>Actinomycetota</taxon>
        <taxon>Actinomycetes</taxon>
        <taxon>Micrococcales</taxon>
        <taxon>Micrococcaceae</taxon>
        <taxon>Arthrobacter</taxon>
    </lineage>
</organism>
<protein>
    <submittedName>
        <fullName evidence="5">Restriction endonuclease subunit S</fullName>
    </submittedName>
</protein>
<dbReference type="EMBL" id="CP076022">
    <property type="protein sequence ID" value="QWC09825.1"/>
    <property type="molecule type" value="Genomic_DNA"/>
</dbReference>
<dbReference type="Proteomes" id="UP000676885">
    <property type="component" value="Chromosome"/>
</dbReference>
<keyword evidence="5" id="KW-0378">Hydrolase</keyword>
<keyword evidence="5" id="KW-0255">Endonuclease</keyword>
<keyword evidence="6" id="KW-1185">Reference proteome</keyword>
<dbReference type="InterPro" id="IPR000055">
    <property type="entry name" value="Restrct_endonuc_typeI_TRD"/>
</dbReference>
<sequence>MSELPAGWQLKRVDELCRVTRGASPRPIHEWVSTFGTPWIKISDATADPSKYITKTKEFIRNEGRSKSVVVYPGDLILSNSATPGIPKFLGIEACIHDGWLLLRDLHDIEPMYFYYVFLNDRKDLAGQGNGSIFTNLKTEIVKRHRLSVPPMPEQRAIAEVLGALDDKIAANTKLAETAAGLAIQSVAPFRGDTAPLWDFVTHRKITVDPASAASNTVAHYSLPAFDVDGSPEMTSPATIKSSKFSVEVPSVLISKLNPRFPRVWDIQELTEFPALASTEFLVLEPREPISTSVLWAVLSQSDFGLRLESKVAGTSGSHQRVKPSDLLATEVVDPTRITGAVQRQITALGKSISSLQQENRTLAATRDMLLPQLMSGKLRVGDI</sequence>
<proteinExistence type="inferred from homology"/>
<dbReference type="Pfam" id="PF01420">
    <property type="entry name" value="Methylase_S"/>
    <property type="match status" value="1"/>
</dbReference>
<reference evidence="5 6" key="1">
    <citation type="submission" date="2021-05" db="EMBL/GenBank/DDBJ databases">
        <title>Novel species in genus Arthrobacter.</title>
        <authorList>
            <person name="Zhang G."/>
        </authorList>
    </citation>
    <scope>NUCLEOTIDE SEQUENCE [LARGE SCALE GENOMIC DNA]</scope>
    <source>
        <strain evidence="6">zg-ZUI227</strain>
    </source>
</reference>
<dbReference type="PANTHER" id="PTHR30408">
    <property type="entry name" value="TYPE-1 RESTRICTION ENZYME ECOKI SPECIFICITY PROTEIN"/>
    <property type="match status" value="1"/>
</dbReference>
<dbReference type="GO" id="GO:0003677">
    <property type="term" value="F:DNA binding"/>
    <property type="evidence" value="ECO:0007669"/>
    <property type="project" value="UniProtKB-KW"/>
</dbReference>
<comment type="similarity">
    <text evidence="1">Belongs to the type-I restriction system S methylase family.</text>
</comment>
<dbReference type="InterPro" id="IPR052021">
    <property type="entry name" value="Type-I_RS_S_subunit"/>
</dbReference>
<evidence type="ECO:0000313" key="6">
    <source>
        <dbReference type="Proteomes" id="UP000676885"/>
    </source>
</evidence>
<dbReference type="RefSeq" id="WP_210227518.1">
    <property type="nucleotide sequence ID" value="NZ_CP076022.1"/>
</dbReference>
<dbReference type="KEGG" id="ajg:KKR91_15410"/>
<evidence type="ECO:0000256" key="1">
    <source>
        <dbReference type="ARBA" id="ARBA00010923"/>
    </source>
</evidence>
<evidence type="ECO:0000256" key="3">
    <source>
        <dbReference type="ARBA" id="ARBA00023125"/>
    </source>
</evidence>
<feature type="domain" description="Type I restriction modification DNA specificity" evidence="4">
    <location>
        <begin position="5"/>
        <end position="175"/>
    </location>
</feature>
<dbReference type="PANTHER" id="PTHR30408:SF13">
    <property type="entry name" value="TYPE I RESTRICTION ENZYME HINDI SPECIFICITY SUBUNIT"/>
    <property type="match status" value="1"/>
</dbReference>
<evidence type="ECO:0000259" key="4">
    <source>
        <dbReference type="Pfam" id="PF01420"/>
    </source>
</evidence>
<name>A0A975M4P6_9MICC</name>
<keyword evidence="2" id="KW-0680">Restriction system</keyword>
<dbReference type="Gene3D" id="1.10.287.1120">
    <property type="entry name" value="Bipartite methylase S protein"/>
    <property type="match status" value="1"/>
</dbReference>
<dbReference type="GO" id="GO:0009307">
    <property type="term" value="P:DNA restriction-modification system"/>
    <property type="evidence" value="ECO:0007669"/>
    <property type="project" value="UniProtKB-KW"/>
</dbReference>
<dbReference type="AlphaFoldDB" id="A0A975M4P6"/>